<evidence type="ECO:0000256" key="2">
    <source>
        <dbReference type="ARBA" id="ARBA00023015"/>
    </source>
</evidence>
<dbReference type="InterPro" id="IPR009057">
    <property type="entry name" value="Homeodomain-like_sf"/>
</dbReference>
<comment type="caution">
    <text evidence="7">The sequence shown here is derived from an EMBL/GenBank/DDBJ whole genome shotgun (WGS) entry which is preliminary data.</text>
</comment>
<dbReference type="Pfam" id="PF00440">
    <property type="entry name" value="TetR_N"/>
    <property type="match status" value="1"/>
</dbReference>
<accession>A0ABU7KV30</accession>
<proteinExistence type="predicted"/>
<evidence type="ECO:0000256" key="1">
    <source>
        <dbReference type="ARBA" id="ARBA00022491"/>
    </source>
</evidence>
<dbReference type="InterPro" id="IPR001647">
    <property type="entry name" value="HTH_TetR"/>
</dbReference>
<dbReference type="Gene3D" id="1.10.357.10">
    <property type="entry name" value="Tetracycline Repressor, domain 2"/>
    <property type="match status" value="1"/>
</dbReference>
<keyword evidence="4" id="KW-0804">Transcription</keyword>
<dbReference type="SUPFAM" id="SSF46689">
    <property type="entry name" value="Homeodomain-like"/>
    <property type="match status" value="1"/>
</dbReference>
<dbReference type="InterPro" id="IPR036271">
    <property type="entry name" value="Tet_transcr_reg_TetR-rel_C_sf"/>
</dbReference>
<dbReference type="PROSITE" id="PS50977">
    <property type="entry name" value="HTH_TETR_2"/>
    <property type="match status" value="1"/>
</dbReference>
<dbReference type="InterPro" id="IPR039538">
    <property type="entry name" value="BetI_C"/>
</dbReference>
<dbReference type="Pfam" id="PF13977">
    <property type="entry name" value="TetR_C_6"/>
    <property type="match status" value="1"/>
</dbReference>
<name>A0ABU7KV30_9ACTN</name>
<feature type="domain" description="HTH tetR-type" evidence="6">
    <location>
        <begin position="10"/>
        <end position="70"/>
    </location>
</feature>
<evidence type="ECO:0000259" key="6">
    <source>
        <dbReference type="PROSITE" id="PS50977"/>
    </source>
</evidence>
<evidence type="ECO:0000256" key="4">
    <source>
        <dbReference type="ARBA" id="ARBA00023163"/>
    </source>
</evidence>
<protein>
    <submittedName>
        <fullName evidence="7">TetR family transcriptional regulator C-terminal domain-containing protein</fullName>
    </submittedName>
</protein>
<evidence type="ECO:0000256" key="3">
    <source>
        <dbReference type="ARBA" id="ARBA00023125"/>
    </source>
</evidence>
<dbReference type="PANTHER" id="PTHR30055">
    <property type="entry name" value="HTH-TYPE TRANSCRIPTIONAL REGULATOR RUTR"/>
    <property type="match status" value="1"/>
</dbReference>
<gene>
    <name evidence="7" type="ORF">Q8A49_21715</name>
</gene>
<evidence type="ECO:0000313" key="8">
    <source>
        <dbReference type="Proteomes" id="UP001348641"/>
    </source>
</evidence>
<evidence type="ECO:0000313" key="7">
    <source>
        <dbReference type="EMBL" id="MEE2053124.1"/>
    </source>
</evidence>
<dbReference type="InterPro" id="IPR050109">
    <property type="entry name" value="HTH-type_TetR-like_transc_reg"/>
</dbReference>
<sequence>MAVPRYVDREERRRRVAAALHRIAAREGLEGVSIRTVAAEAELSAGAVQRDFGTKEDLLRFALREALAAVSARISRVRIGPGKLTFAEGLRQVLLDLLPTDGDRLAEARVWSAFYARASVDADFAEVLAELDAQARTALRAALGYAAEQGELAPGQDVDSLVELLLVLVDGIWLSAARRPPGTSLDPQRRAIDAAVGAVAPRSPGGPAAPG</sequence>
<evidence type="ECO:0000256" key="5">
    <source>
        <dbReference type="PROSITE-ProRule" id="PRU00335"/>
    </source>
</evidence>
<dbReference type="RefSeq" id="WP_330160107.1">
    <property type="nucleotide sequence ID" value="NZ_BAAAJA010000018.1"/>
</dbReference>
<organism evidence="7 8">
    <name type="scientific">Nocardiopsis tropica</name>
    <dbReference type="NCBI Taxonomy" id="109330"/>
    <lineage>
        <taxon>Bacteria</taxon>
        <taxon>Bacillati</taxon>
        <taxon>Actinomycetota</taxon>
        <taxon>Actinomycetes</taxon>
        <taxon>Streptosporangiales</taxon>
        <taxon>Nocardiopsidaceae</taxon>
        <taxon>Nocardiopsis</taxon>
    </lineage>
</organism>
<keyword evidence="1" id="KW-0678">Repressor</keyword>
<dbReference type="EMBL" id="JAUUCC010000062">
    <property type="protein sequence ID" value="MEE2053124.1"/>
    <property type="molecule type" value="Genomic_DNA"/>
</dbReference>
<feature type="DNA-binding region" description="H-T-H motif" evidence="5">
    <location>
        <begin position="33"/>
        <end position="52"/>
    </location>
</feature>
<keyword evidence="3 5" id="KW-0238">DNA-binding</keyword>
<dbReference type="PANTHER" id="PTHR30055:SF234">
    <property type="entry name" value="HTH-TYPE TRANSCRIPTIONAL REGULATOR BETI"/>
    <property type="match status" value="1"/>
</dbReference>
<dbReference type="SUPFAM" id="SSF48498">
    <property type="entry name" value="Tetracyclin repressor-like, C-terminal domain"/>
    <property type="match status" value="1"/>
</dbReference>
<reference evidence="7 8" key="1">
    <citation type="submission" date="2023-07" db="EMBL/GenBank/DDBJ databases">
        <authorList>
            <person name="Girao M."/>
            <person name="Carvalho M.F."/>
        </authorList>
    </citation>
    <scope>NUCLEOTIDE SEQUENCE [LARGE SCALE GENOMIC DNA]</scope>
    <source>
        <strain evidence="7 8">66/93</strain>
    </source>
</reference>
<keyword evidence="2" id="KW-0805">Transcription regulation</keyword>
<dbReference type="Proteomes" id="UP001348641">
    <property type="component" value="Unassembled WGS sequence"/>
</dbReference>